<dbReference type="PANTHER" id="PTHR33383:SF1">
    <property type="entry name" value="MEMBRANE PROTEIN INSERTION EFFICIENCY FACTOR-RELATED"/>
    <property type="match status" value="1"/>
</dbReference>
<organism evidence="2 3">
    <name type="scientific">Eiseniibacteriota bacterium</name>
    <dbReference type="NCBI Taxonomy" id="2212470"/>
    <lineage>
        <taxon>Bacteria</taxon>
        <taxon>Candidatus Eiseniibacteriota</taxon>
    </lineage>
</organism>
<comment type="function">
    <text evidence="1">Could be involved in insertion of integral membrane proteins into the membrane.</text>
</comment>
<dbReference type="SMART" id="SM01234">
    <property type="entry name" value="Haemolytic"/>
    <property type="match status" value="1"/>
</dbReference>
<dbReference type="HAMAP" id="MF_00386">
    <property type="entry name" value="UPF0161_YidD"/>
    <property type="match status" value="1"/>
</dbReference>
<dbReference type="PANTHER" id="PTHR33383">
    <property type="entry name" value="MEMBRANE PROTEIN INSERTION EFFICIENCY FACTOR-RELATED"/>
    <property type="match status" value="1"/>
</dbReference>
<reference evidence="2 3" key="1">
    <citation type="journal article" date="2019" name="Nat. Microbiol.">
        <title>Mediterranean grassland soil C-N compound turnover is dependent on rainfall and depth, and is mediated by genomically divergent microorganisms.</title>
        <authorList>
            <person name="Diamond S."/>
            <person name="Andeer P.F."/>
            <person name="Li Z."/>
            <person name="Crits-Christoph A."/>
            <person name="Burstein D."/>
            <person name="Anantharaman K."/>
            <person name="Lane K.R."/>
            <person name="Thomas B.C."/>
            <person name="Pan C."/>
            <person name="Northen T.R."/>
            <person name="Banfield J.F."/>
        </authorList>
    </citation>
    <scope>NUCLEOTIDE SEQUENCE [LARGE SCALE GENOMIC DNA]</scope>
    <source>
        <strain evidence="2">WS_8</strain>
    </source>
</reference>
<evidence type="ECO:0000313" key="3">
    <source>
        <dbReference type="Proteomes" id="UP000316609"/>
    </source>
</evidence>
<dbReference type="GO" id="GO:0005886">
    <property type="term" value="C:plasma membrane"/>
    <property type="evidence" value="ECO:0007669"/>
    <property type="project" value="UniProtKB-SubCell"/>
</dbReference>
<dbReference type="EMBL" id="VBOY01000055">
    <property type="protein sequence ID" value="TMQ66518.1"/>
    <property type="molecule type" value="Genomic_DNA"/>
</dbReference>
<dbReference type="Pfam" id="PF01809">
    <property type="entry name" value="YidD"/>
    <property type="match status" value="1"/>
</dbReference>
<gene>
    <name evidence="2" type="primary">yidD</name>
    <name evidence="2" type="ORF">E6K78_06240</name>
</gene>
<protein>
    <recommendedName>
        <fullName evidence="1">Putative membrane protein insertion efficiency factor</fullName>
    </recommendedName>
</protein>
<evidence type="ECO:0000313" key="2">
    <source>
        <dbReference type="EMBL" id="TMQ66518.1"/>
    </source>
</evidence>
<accession>A0A538TSD1</accession>
<name>A0A538TSD1_UNCEI</name>
<comment type="similarity">
    <text evidence="1">Belongs to the UPF0161 family.</text>
</comment>
<dbReference type="InterPro" id="IPR002696">
    <property type="entry name" value="Membr_insert_effic_factor_YidD"/>
</dbReference>
<proteinExistence type="inferred from homology"/>
<dbReference type="AlphaFoldDB" id="A0A538TSD1"/>
<sequence length="70" mass="7697">MVRAAAVHVIRLYQVVAAPWTRGACRHVPTCSEYARQAIGRHGLGRGLALAAWRLLRCHPLGRPGYDPVP</sequence>
<keyword evidence="1" id="KW-0472">Membrane</keyword>
<keyword evidence="1" id="KW-1003">Cell membrane</keyword>
<evidence type="ECO:0000256" key="1">
    <source>
        <dbReference type="HAMAP-Rule" id="MF_00386"/>
    </source>
</evidence>
<comment type="caution">
    <text evidence="2">The sequence shown here is derived from an EMBL/GenBank/DDBJ whole genome shotgun (WGS) entry which is preliminary data.</text>
</comment>
<dbReference type="NCBIfam" id="TIGR00278">
    <property type="entry name" value="membrane protein insertion efficiency factor YidD"/>
    <property type="match status" value="1"/>
</dbReference>
<dbReference type="Proteomes" id="UP000316609">
    <property type="component" value="Unassembled WGS sequence"/>
</dbReference>
<comment type="subcellular location">
    <subcellularLocation>
        <location evidence="1">Cell membrane</location>
        <topology evidence="1">Peripheral membrane protein</topology>
        <orientation evidence="1">Cytoplasmic side</orientation>
    </subcellularLocation>
</comment>